<sequence length="81" mass="9085">MPDNFGLSYSELSEIRTINPELAAHNIALVYIQAAAQVTKSNSEDEVDSSDVLSLSNQYVQAYNYAYNFIVHENKIINEAE</sequence>
<accession>A0A8S5NL87</accession>
<name>A0A8S5NL87_9CAUD</name>
<proteinExistence type="predicted"/>
<reference evidence="1" key="1">
    <citation type="journal article" date="2021" name="Proc. Natl. Acad. Sci. U.S.A.">
        <title>A Catalog of Tens of Thousands of Viruses from Human Metagenomes Reveals Hidden Associations with Chronic Diseases.</title>
        <authorList>
            <person name="Tisza M.J."/>
            <person name="Buck C.B."/>
        </authorList>
    </citation>
    <scope>NUCLEOTIDE SEQUENCE</scope>
    <source>
        <strain evidence="1">CtGfF74</strain>
    </source>
</reference>
<dbReference type="EMBL" id="BK015188">
    <property type="protein sequence ID" value="DAD95050.1"/>
    <property type="molecule type" value="Genomic_DNA"/>
</dbReference>
<protein>
    <submittedName>
        <fullName evidence="1">Uncharacterized protein</fullName>
    </submittedName>
</protein>
<organism evidence="1">
    <name type="scientific">Siphoviridae sp. ctGfF74</name>
    <dbReference type="NCBI Taxonomy" id="2826223"/>
    <lineage>
        <taxon>Viruses</taxon>
        <taxon>Duplodnaviria</taxon>
        <taxon>Heunggongvirae</taxon>
        <taxon>Uroviricota</taxon>
        <taxon>Caudoviricetes</taxon>
    </lineage>
</organism>
<evidence type="ECO:0000313" key="1">
    <source>
        <dbReference type="EMBL" id="DAD95050.1"/>
    </source>
</evidence>